<proteinExistence type="predicted"/>
<comment type="caution">
    <text evidence="1">The sequence shown here is derived from an EMBL/GenBank/DDBJ whole genome shotgun (WGS) entry which is preliminary data.</text>
</comment>
<gene>
    <name evidence="1" type="ORF">GTP41_20030</name>
</gene>
<evidence type="ECO:0000313" key="2">
    <source>
        <dbReference type="Proteomes" id="UP000448575"/>
    </source>
</evidence>
<dbReference type="AlphaFoldDB" id="A0A6N9HLZ2"/>
<dbReference type="Gene3D" id="1.25.40.10">
    <property type="entry name" value="Tetratricopeptide repeat domain"/>
    <property type="match status" value="2"/>
</dbReference>
<dbReference type="PANTHER" id="PTHR11102:SF147">
    <property type="entry name" value="SEL1L ADAPTOR SUBUNIT OF ERAD E3 UBIQUITIN LIGASE"/>
    <property type="match status" value="1"/>
</dbReference>
<dbReference type="SUPFAM" id="SSF81901">
    <property type="entry name" value="HCP-like"/>
    <property type="match status" value="1"/>
</dbReference>
<sequence length="428" mass="47436">MDKRYSEFQKNAAEAAGRSNAEALFLLGKASALGWGVEQDLNLARSFYLKAEALGSVRATHNLGVLALDAGETEDAISYFLKALEKGIRMPTLWNLGRAYAKSAEQRDLPLAGKVDAATKSAQYYTQAFDATQDVAYAESAAAEFLRAYDLARTGKLRGVLKVVDLPASRARTVTWLKKAMDMGSARAWSNWGGLLYVEGDLKQARKAFERAAKGDVPQAYQYLGKLAESDHPDAPQTAIAHYERAFELGHPEARAALKRLLLGSLKYEKDLDVVGRGIKRLEMLQGDAEADGELVDLVEDYEWRRFLAREKARDRRVPNLPIYLNACNLNEAFAPKGLKQFFPDSYWSLGGVGVDFVEPLPIDGRLDGKGCANLSDPLPENVREMLNKGGMMFLRFQGTGRFMLDWEVKGKQVHLIPRPTGALKIQL</sequence>
<keyword evidence="2" id="KW-1185">Reference proteome</keyword>
<accession>A0A6N9HLZ2</accession>
<dbReference type="InterPro" id="IPR011990">
    <property type="entry name" value="TPR-like_helical_dom_sf"/>
</dbReference>
<dbReference type="RefSeq" id="WP_161027342.1">
    <property type="nucleotide sequence ID" value="NZ_WWCJ01000016.1"/>
</dbReference>
<dbReference type="Proteomes" id="UP000448575">
    <property type="component" value="Unassembled WGS sequence"/>
</dbReference>
<dbReference type="PANTHER" id="PTHR11102">
    <property type="entry name" value="SEL-1-LIKE PROTEIN"/>
    <property type="match status" value="1"/>
</dbReference>
<dbReference type="InterPro" id="IPR006597">
    <property type="entry name" value="Sel1-like"/>
</dbReference>
<dbReference type="GO" id="GO:0036503">
    <property type="term" value="P:ERAD pathway"/>
    <property type="evidence" value="ECO:0007669"/>
    <property type="project" value="TreeGrafter"/>
</dbReference>
<reference evidence="1 2" key="1">
    <citation type="submission" date="2019-12" db="EMBL/GenBank/DDBJ databases">
        <title>Novel species isolated from a subtropical stream in China.</title>
        <authorList>
            <person name="Lu H."/>
        </authorList>
    </citation>
    <scope>NUCLEOTIDE SEQUENCE [LARGE SCALE GENOMIC DNA]</scope>
    <source>
        <strain evidence="1 2">DS3</strain>
    </source>
</reference>
<dbReference type="EMBL" id="WWCJ01000016">
    <property type="protein sequence ID" value="MYN04386.1"/>
    <property type="molecule type" value="Genomic_DNA"/>
</dbReference>
<evidence type="ECO:0008006" key="3">
    <source>
        <dbReference type="Google" id="ProtNLM"/>
    </source>
</evidence>
<organism evidence="1 2">
    <name type="scientific">Pseudoduganella guangdongensis</name>
    <dbReference type="NCBI Taxonomy" id="2692179"/>
    <lineage>
        <taxon>Bacteria</taxon>
        <taxon>Pseudomonadati</taxon>
        <taxon>Pseudomonadota</taxon>
        <taxon>Betaproteobacteria</taxon>
        <taxon>Burkholderiales</taxon>
        <taxon>Oxalobacteraceae</taxon>
        <taxon>Telluria group</taxon>
        <taxon>Pseudoduganella</taxon>
    </lineage>
</organism>
<dbReference type="SMART" id="SM00671">
    <property type="entry name" value="SEL1"/>
    <property type="match status" value="4"/>
</dbReference>
<dbReference type="InterPro" id="IPR050767">
    <property type="entry name" value="Sel1_AlgK"/>
</dbReference>
<evidence type="ECO:0000313" key="1">
    <source>
        <dbReference type="EMBL" id="MYN04386.1"/>
    </source>
</evidence>
<name>A0A6N9HLZ2_9BURK</name>
<protein>
    <recommendedName>
        <fullName evidence="3">Sel1 repeat family protein</fullName>
    </recommendedName>
</protein>